<dbReference type="CDD" id="cd01392">
    <property type="entry name" value="HTH_LacI"/>
    <property type="match status" value="1"/>
</dbReference>
<dbReference type="EMBL" id="CP070368">
    <property type="protein sequence ID" value="QRZ12766.1"/>
    <property type="molecule type" value="Genomic_DNA"/>
</dbReference>
<gene>
    <name evidence="2" type="ORF">JWJ88_09115</name>
</gene>
<accession>A0ABX7JGP4</accession>
<sequence>MSPSTVSAVLNGSWKPRRISEKTTQIIRSLALDLDYSANRQAKGLRNAKSGVIGLCCRSMTTASSRTWRRSSRPRRGRTG</sequence>
<keyword evidence="2" id="KW-0238">DNA-binding</keyword>
<organism evidence="2 3">
    <name type="scientific">Paracoccus methylovorus</name>
    <dbReference type="NCBI Taxonomy" id="2812658"/>
    <lineage>
        <taxon>Bacteria</taxon>
        <taxon>Pseudomonadati</taxon>
        <taxon>Pseudomonadota</taxon>
        <taxon>Alphaproteobacteria</taxon>
        <taxon>Rhodobacterales</taxon>
        <taxon>Paracoccaceae</taxon>
        <taxon>Paracoccus</taxon>
    </lineage>
</organism>
<dbReference type="GO" id="GO:0003677">
    <property type="term" value="F:DNA binding"/>
    <property type="evidence" value="ECO:0007669"/>
    <property type="project" value="UniProtKB-KW"/>
</dbReference>
<dbReference type="SMART" id="SM00354">
    <property type="entry name" value="HTH_LACI"/>
    <property type="match status" value="1"/>
</dbReference>
<dbReference type="PROSITE" id="PS50932">
    <property type="entry name" value="HTH_LACI_2"/>
    <property type="match status" value="1"/>
</dbReference>
<evidence type="ECO:0000313" key="2">
    <source>
        <dbReference type="EMBL" id="QRZ12766.1"/>
    </source>
</evidence>
<evidence type="ECO:0000259" key="1">
    <source>
        <dbReference type="PROSITE" id="PS50932"/>
    </source>
</evidence>
<dbReference type="InterPro" id="IPR000843">
    <property type="entry name" value="HTH_LacI"/>
</dbReference>
<dbReference type="Proteomes" id="UP000663629">
    <property type="component" value="Chromosome 1"/>
</dbReference>
<dbReference type="Gene3D" id="1.10.260.40">
    <property type="entry name" value="lambda repressor-like DNA-binding domains"/>
    <property type="match status" value="1"/>
</dbReference>
<feature type="domain" description="HTH lacI-type" evidence="1">
    <location>
        <begin position="1"/>
        <end position="47"/>
    </location>
</feature>
<dbReference type="SUPFAM" id="SSF47413">
    <property type="entry name" value="lambda repressor-like DNA-binding domains"/>
    <property type="match status" value="1"/>
</dbReference>
<evidence type="ECO:0000313" key="3">
    <source>
        <dbReference type="Proteomes" id="UP000663629"/>
    </source>
</evidence>
<name>A0ABX7JGP4_9RHOB</name>
<protein>
    <submittedName>
        <fullName evidence="2">LacI family DNA-binding transcriptional regulator</fullName>
    </submittedName>
</protein>
<dbReference type="InterPro" id="IPR010982">
    <property type="entry name" value="Lambda_DNA-bd_dom_sf"/>
</dbReference>
<proteinExistence type="predicted"/>
<reference evidence="2 3" key="1">
    <citation type="submission" date="2021-02" db="EMBL/GenBank/DDBJ databases">
        <title>Paracoccus methylovroum sp.nov., a new methanol and methylamine utilizing methylotrophic denitrifer.</title>
        <authorList>
            <person name="Timsy T."/>
            <person name="Behrendt U."/>
            <person name="Ulrich A."/>
            <person name="Spanner T."/>
            <person name="Foesel B.U."/>
            <person name="Horn M.A."/>
            <person name="Kolb S."/>
        </authorList>
    </citation>
    <scope>NUCLEOTIDE SEQUENCE [LARGE SCALE GENOMIC DNA]</scope>
    <source>
        <strain evidence="2 3">H4-D09</strain>
    </source>
</reference>
<keyword evidence="3" id="KW-1185">Reference proteome</keyword>